<evidence type="ECO:0000256" key="3">
    <source>
        <dbReference type="ARBA" id="ARBA00019010"/>
    </source>
</evidence>
<keyword evidence="5" id="KW-0819">tRNA processing</keyword>
<evidence type="ECO:0000256" key="2">
    <source>
        <dbReference type="ARBA" id="ARBA00007599"/>
    </source>
</evidence>
<evidence type="ECO:0000256" key="9">
    <source>
        <dbReference type="ARBA" id="ARBA00022842"/>
    </source>
</evidence>
<accession>A0ABW4SB48</accession>
<dbReference type="SUPFAM" id="SSF52540">
    <property type="entry name" value="P-loop containing nucleoside triphosphate hydrolases"/>
    <property type="match status" value="1"/>
</dbReference>
<dbReference type="RefSeq" id="WP_390265500.1">
    <property type="nucleotide sequence ID" value="NZ_JBHUGH010000036.1"/>
</dbReference>
<dbReference type="InterPro" id="IPR003442">
    <property type="entry name" value="T6A_TsaE"/>
</dbReference>
<dbReference type="Gene3D" id="3.40.50.300">
    <property type="entry name" value="P-loop containing nucleotide triphosphate hydrolases"/>
    <property type="match status" value="1"/>
</dbReference>
<evidence type="ECO:0000256" key="4">
    <source>
        <dbReference type="ARBA" id="ARBA00022490"/>
    </source>
</evidence>
<dbReference type="PANTHER" id="PTHR33540:SF2">
    <property type="entry name" value="TRNA THREONYLCARBAMOYLADENOSINE BIOSYNTHESIS PROTEIN TSAE"/>
    <property type="match status" value="1"/>
</dbReference>
<keyword evidence="8" id="KW-0067">ATP-binding</keyword>
<evidence type="ECO:0000313" key="11">
    <source>
        <dbReference type="EMBL" id="MFD1914240.1"/>
    </source>
</evidence>
<dbReference type="NCBIfam" id="TIGR00150">
    <property type="entry name" value="T6A_YjeE"/>
    <property type="match status" value="1"/>
</dbReference>
<keyword evidence="7" id="KW-0547">Nucleotide-binding</keyword>
<keyword evidence="4" id="KW-0963">Cytoplasm</keyword>
<name>A0ABW4SB48_9RHOB</name>
<evidence type="ECO:0000313" key="12">
    <source>
        <dbReference type="Proteomes" id="UP001597353"/>
    </source>
</evidence>
<reference evidence="12" key="1">
    <citation type="journal article" date="2019" name="Int. J. Syst. Evol. Microbiol.">
        <title>The Global Catalogue of Microorganisms (GCM) 10K type strain sequencing project: providing services to taxonomists for standard genome sequencing and annotation.</title>
        <authorList>
            <consortium name="The Broad Institute Genomics Platform"/>
            <consortium name="The Broad Institute Genome Sequencing Center for Infectious Disease"/>
            <person name="Wu L."/>
            <person name="Ma J."/>
        </authorList>
    </citation>
    <scope>NUCLEOTIDE SEQUENCE [LARGE SCALE GENOMIC DNA]</scope>
    <source>
        <strain evidence="12">CGMCC 4.7242</strain>
    </source>
</reference>
<protein>
    <recommendedName>
        <fullName evidence="3">tRNA threonylcarbamoyladenosine biosynthesis protein TsaE</fullName>
    </recommendedName>
    <alternativeName>
        <fullName evidence="10">t(6)A37 threonylcarbamoyladenosine biosynthesis protein TsaE</fullName>
    </alternativeName>
</protein>
<sequence>MGDISLTLDLPDAEATDAVAHRVAPGLRAGDVLLLEGPVGAGKSHFARALIRARLGDETEVPSPTFTLVQTYPGTPDIWHTDLYRLSHPDEALELGLAEAFETAICLVEWPERLGALTPEQAIRLRFEHAGDGRRLCLSGPADRLLHLFPEIPT</sequence>
<comment type="similarity">
    <text evidence="2">Belongs to the TsaE family.</text>
</comment>
<dbReference type="InterPro" id="IPR027417">
    <property type="entry name" value="P-loop_NTPase"/>
</dbReference>
<dbReference type="Pfam" id="PF02367">
    <property type="entry name" value="TsaE"/>
    <property type="match status" value="1"/>
</dbReference>
<keyword evidence="6" id="KW-0479">Metal-binding</keyword>
<comment type="caution">
    <text evidence="11">The sequence shown here is derived from an EMBL/GenBank/DDBJ whole genome shotgun (WGS) entry which is preliminary data.</text>
</comment>
<keyword evidence="9" id="KW-0460">Magnesium</keyword>
<evidence type="ECO:0000256" key="7">
    <source>
        <dbReference type="ARBA" id="ARBA00022741"/>
    </source>
</evidence>
<organism evidence="11 12">
    <name type="scientific">Halodurantibacterium flavum</name>
    <dbReference type="NCBI Taxonomy" id="1382802"/>
    <lineage>
        <taxon>Bacteria</taxon>
        <taxon>Pseudomonadati</taxon>
        <taxon>Pseudomonadota</taxon>
        <taxon>Alphaproteobacteria</taxon>
        <taxon>Rhodobacterales</taxon>
        <taxon>Paracoccaceae</taxon>
        <taxon>Halodurantibacterium</taxon>
    </lineage>
</organism>
<evidence type="ECO:0000256" key="5">
    <source>
        <dbReference type="ARBA" id="ARBA00022694"/>
    </source>
</evidence>
<evidence type="ECO:0000256" key="6">
    <source>
        <dbReference type="ARBA" id="ARBA00022723"/>
    </source>
</evidence>
<evidence type="ECO:0000256" key="8">
    <source>
        <dbReference type="ARBA" id="ARBA00022840"/>
    </source>
</evidence>
<evidence type="ECO:0000256" key="10">
    <source>
        <dbReference type="ARBA" id="ARBA00032441"/>
    </source>
</evidence>
<evidence type="ECO:0000256" key="1">
    <source>
        <dbReference type="ARBA" id="ARBA00004496"/>
    </source>
</evidence>
<comment type="subcellular location">
    <subcellularLocation>
        <location evidence="1">Cytoplasm</location>
    </subcellularLocation>
</comment>
<proteinExistence type="inferred from homology"/>
<gene>
    <name evidence="11" type="primary">tsaE</name>
    <name evidence="11" type="ORF">ACFSGJ_18715</name>
</gene>
<dbReference type="Proteomes" id="UP001597353">
    <property type="component" value="Unassembled WGS sequence"/>
</dbReference>
<keyword evidence="12" id="KW-1185">Reference proteome</keyword>
<dbReference type="EMBL" id="JBHUGH010000036">
    <property type="protein sequence ID" value="MFD1914240.1"/>
    <property type="molecule type" value="Genomic_DNA"/>
</dbReference>
<dbReference type="PANTHER" id="PTHR33540">
    <property type="entry name" value="TRNA THREONYLCARBAMOYLADENOSINE BIOSYNTHESIS PROTEIN TSAE"/>
    <property type="match status" value="1"/>
</dbReference>